<accession>N1VSF7</accession>
<dbReference type="Pfam" id="PF19654">
    <property type="entry name" value="DUF6157"/>
    <property type="match status" value="1"/>
</dbReference>
<protein>
    <submittedName>
        <fullName evidence="1">Uncharacterized protein</fullName>
    </submittedName>
</protein>
<dbReference type="Proteomes" id="UP000012371">
    <property type="component" value="Unassembled WGS sequence"/>
</dbReference>
<name>N1VSF7_9LEPT</name>
<comment type="caution">
    <text evidence="1">The sequence shown here is derived from an EMBL/GenBank/DDBJ whole genome shotgun (WGS) entry which is preliminary data.</text>
</comment>
<dbReference type="InterPro" id="IPR046155">
    <property type="entry name" value="DUF6157"/>
</dbReference>
<evidence type="ECO:0000313" key="1">
    <source>
        <dbReference type="EMBL" id="EMY59950.1"/>
    </source>
</evidence>
<keyword evidence="2" id="KW-1185">Reference proteome</keyword>
<dbReference type="STRING" id="1257025.LEP1GSC203_0788"/>
<dbReference type="EMBL" id="AOGW02000018">
    <property type="protein sequence ID" value="EMY59950.1"/>
    <property type="molecule type" value="Genomic_DNA"/>
</dbReference>
<proteinExistence type="predicted"/>
<reference evidence="1" key="1">
    <citation type="submission" date="2013-03" db="EMBL/GenBank/DDBJ databases">
        <authorList>
            <person name="Harkins D.M."/>
            <person name="Durkin A.S."/>
            <person name="Brinkac L.M."/>
            <person name="Haft D.H."/>
            <person name="Selengut J.D."/>
            <person name="Sanka R."/>
            <person name="DePew J."/>
            <person name="Purushe J."/>
            <person name="Hartskeerl R.A."/>
            <person name="Ahmed A."/>
            <person name="van der Linden H."/>
            <person name="Goris M.G.A."/>
            <person name="Vinetz J.M."/>
            <person name="Sutton G.G."/>
            <person name="Nierman W.C."/>
            <person name="Fouts D.E."/>
        </authorList>
    </citation>
    <scope>NUCLEOTIDE SEQUENCE [LARGE SCALE GENOMIC DNA]</scope>
    <source>
        <strain evidence="1">LT 11-33</strain>
    </source>
</reference>
<organism evidence="1 2">
    <name type="scientific">Leptospira terpstrae serovar Hualin str. LT 11-33 = ATCC 700639</name>
    <dbReference type="NCBI Taxonomy" id="1257025"/>
    <lineage>
        <taxon>Bacteria</taxon>
        <taxon>Pseudomonadati</taxon>
        <taxon>Spirochaetota</taxon>
        <taxon>Spirochaetia</taxon>
        <taxon>Leptospirales</taxon>
        <taxon>Leptospiraceae</taxon>
        <taxon>Leptospira</taxon>
    </lineage>
</organism>
<evidence type="ECO:0000313" key="2">
    <source>
        <dbReference type="Proteomes" id="UP000012371"/>
    </source>
</evidence>
<dbReference type="AlphaFoldDB" id="N1VSF7"/>
<gene>
    <name evidence="1" type="ORF">LEP1GSC203_0788</name>
</gene>
<sequence>MQFDMISKNPYKYTYDDVFFQVFADREDLMKSEYLEARK</sequence>